<evidence type="ECO:0000313" key="4">
    <source>
        <dbReference type="Proteomes" id="UP000824229"/>
    </source>
</evidence>
<sequence>MGVGTFSGCSAKTTNTNSSNETKETTGTKVEATSTTETSTEGYKDYSQGFENNVTIQIPVYDRAFEGWNVTNNYWTNWVQSEFGDKYNVTVEYVAIGRSTEVNDYNQMLAAGTAPDIIFHYDMPQAVAYYSQGAMQPIDLEEMKFYAPNYYEMTAEMSNTYGQMDGKTYFFFAERPTAYNWVTLVRKDWMDAVGKEMPTNLEEFNEMLKAWKEAGLGNGGGSLVQNNFTYDYAFRDWPINEEDRTLYSDLSVAALSWEPTKEFLKNMNYQYNNGLIDPEFYLKTEDAQIKADFVAGKTGMYSLYLTSNTDVIDSLKANNPEAEVAILTPEAGVPEGKKPQARAYWPFGMIMGINSTTSAEERAALWMFLDWMMQDNHLFTLQNGIEGQNYTLDSDGLAVKAEGFSGESALSQNNNKDYWCLWSESVQYDNEDLNYKANLANWAPEGYEYLIEDAYKNFKATEEYYTPDALFTVTLEKLAEYKTDLNELWKELYVQCVLCPESEFEATYEKACAEYLDAGYAEILEEKKEQIAAGNYK</sequence>
<proteinExistence type="predicted"/>
<name>A0A9E2KEV0_9FIRM</name>
<evidence type="ECO:0000256" key="1">
    <source>
        <dbReference type="ARBA" id="ARBA00022729"/>
    </source>
</evidence>
<dbReference type="AlphaFoldDB" id="A0A9E2KEV0"/>
<dbReference type="Gene3D" id="3.40.190.10">
    <property type="entry name" value="Periplasmic binding protein-like II"/>
    <property type="match status" value="2"/>
</dbReference>
<accession>A0A9E2KEV0</accession>
<reference evidence="3" key="2">
    <citation type="submission" date="2021-04" db="EMBL/GenBank/DDBJ databases">
        <authorList>
            <person name="Gilroy R."/>
        </authorList>
    </citation>
    <scope>NUCLEOTIDE SEQUENCE</scope>
    <source>
        <strain evidence="3">B5-657</strain>
    </source>
</reference>
<protein>
    <submittedName>
        <fullName evidence="3">Extracellular solute-binding protein</fullName>
    </submittedName>
</protein>
<reference evidence="3" key="1">
    <citation type="journal article" date="2021" name="PeerJ">
        <title>Extensive microbial diversity within the chicken gut microbiome revealed by metagenomics and culture.</title>
        <authorList>
            <person name="Gilroy R."/>
            <person name="Ravi A."/>
            <person name="Getino M."/>
            <person name="Pursley I."/>
            <person name="Horton D.L."/>
            <person name="Alikhan N.F."/>
            <person name="Baker D."/>
            <person name="Gharbi K."/>
            <person name="Hall N."/>
            <person name="Watson M."/>
            <person name="Adriaenssens E.M."/>
            <person name="Foster-Nyarko E."/>
            <person name="Jarju S."/>
            <person name="Secka A."/>
            <person name="Antonio M."/>
            <person name="Oren A."/>
            <person name="Chaudhuri R.R."/>
            <person name="La Ragione R."/>
            <person name="Hildebrand F."/>
            <person name="Pallen M.J."/>
        </authorList>
    </citation>
    <scope>NUCLEOTIDE SEQUENCE</scope>
    <source>
        <strain evidence="3">B5-657</strain>
    </source>
</reference>
<comment type="caution">
    <text evidence="3">The sequence shown here is derived from an EMBL/GenBank/DDBJ whole genome shotgun (WGS) entry which is preliminary data.</text>
</comment>
<feature type="compositionally biased region" description="Low complexity" evidence="2">
    <location>
        <begin position="27"/>
        <end position="41"/>
    </location>
</feature>
<dbReference type="SUPFAM" id="SSF53850">
    <property type="entry name" value="Periplasmic binding protein-like II"/>
    <property type="match status" value="1"/>
</dbReference>
<dbReference type="InterPro" id="IPR050490">
    <property type="entry name" value="Bact_solute-bd_prot1"/>
</dbReference>
<dbReference type="Proteomes" id="UP000824229">
    <property type="component" value="Unassembled WGS sequence"/>
</dbReference>
<evidence type="ECO:0000313" key="3">
    <source>
        <dbReference type="EMBL" id="MBU3805106.1"/>
    </source>
</evidence>
<organism evidence="3 4">
    <name type="scientific">Candidatus Cellulosilyticum pullistercoris</name>
    <dbReference type="NCBI Taxonomy" id="2838521"/>
    <lineage>
        <taxon>Bacteria</taxon>
        <taxon>Bacillati</taxon>
        <taxon>Bacillota</taxon>
        <taxon>Clostridia</taxon>
        <taxon>Lachnospirales</taxon>
        <taxon>Cellulosilyticaceae</taxon>
        <taxon>Cellulosilyticum</taxon>
    </lineage>
</organism>
<keyword evidence="1" id="KW-0732">Signal</keyword>
<evidence type="ECO:0000256" key="2">
    <source>
        <dbReference type="SAM" id="MobiDB-lite"/>
    </source>
</evidence>
<dbReference type="EMBL" id="JAHLFQ010000239">
    <property type="protein sequence ID" value="MBU3805106.1"/>
    <property type="molecule type" value="Genomic_DNA"/>
</dbReference>
<feature type="region of interest" description="Disordered" evidence="2">
    <location>
        <begin position="1"/>
        <end position="44"/>
    </location>
</feature>
<gene>
    <name evidence="3" type="ORF">H9872_10170</name>
</gene>
<dbReference type="PANTHER" id="PTHR43649">
    <property type="entry name" value="ARABINOSE-BINDING PROTEIN-RELATED"/>
    <property type="match status" value="1"/>
</dbReference>
<dbReference type="PANTHER" id="PTHR43649:SF33">
    <property type="entry name" value="POLYGALACTURONAN_RHAMNOGALACTURONAN-BINDING PROTEIN YTCQ"/>
    <property type="match status" value="1"/>
</dbReference>